<keyword evidence="7 9" id="KW-0413">Isomerase</keyword>
<keyword evidence="5 9" id="KW-0479">Metal-binding</keyword>
<comment type="pathway">
    <text evidence="9">Carbohydrate biosynthesis; D-glycero-D-manno-heptose 7-phosphate biosynthesis; D-glycero-alpha-D-manno-heptose 7-phosphate and D-glycero-beta-D-manno-heptose 7-phosphate from sedoheptulose 7-phosphate: step 1/1.</text>
</comment>
<dbReference type="EC" id="5.3.1.28" evidence="9"/>
<gene>
    <name evidence="9" type="primary">gmhA</name>
    <name evidence="11" type="ORF">HMPREF1705_03864</name>
</gene>
<evidence type="ECO:0000256" key="4">
    <source>
        <dbReference type="ARBA" id="ARBA00022490"/>
    </source>
</evidence>
<keyword evidence="6 9" id="KW-0862">Zinc</keyword>
<feature type="binding site" evidence="9">
    <location>
        <position position="170"/>
    </location>
    <ligand>
        <name>substrate</name>
    </ligand>
</feature>
<dbReference type="Pfam" id="PF13580">
    <property type="entry name" value="SIS_2"/>
    <property type="match status" value="1"/>
</dbReference>
<dbReference type="PANTHER" id="PTHR30390:SF6">
    <property type="entry name" value="DNAA INITIATOR-ASSOCIATING PROTEIN DIAA"/>
    <property type="match status" value="1"/>
</dbReference>
<dbReference type="eggNOG" id="COG0279">
    <property type="taxonomic scope" value="Bacteria"/>
</dbReference>
<feature type="binding site" evidence="9">
    <location>
        <begin position="92"/>
        <end position="93"/>
    </location>
    <ligand>
        <name>substrate</name>
    </ligand>
</feature>
<evidence type="ECO:0000256" key="1">
    <source>
        <dbReference type="ARBA" id="ARBA00000348"/>
    </source>
</evidence>
<organism evidence="11 12">
    <name type="scientific">Acetomicrobium hydrogeniformans ATCC BAA-1850</name>
    <dbReference type="NCBI Taxonomy" id="592015"/>
    <lineage>
        <taxon>Bacteria</taxon>
        <taxon>Thermotogati</taxon>
        <taxon>Synergistota</taxon>
        <taxon>Synergistia</taxon>
        <taxon>Synergistales</taxon>
        <taxon>Acetomicrobiaceae</taxon>
        <taxon>Acetomicrobium</taxon>
    </lineage>
</organism>
<evidence type="ECO:0000256" key="2">
    <source>
        <dbReference type="ARBA" id="ARBA00004496"/>
    </source>
</evidence>
<dbReference type="HAMAP" id="MF_00067">
    <property type="entry name" value="GmhA"/>
    <property type="match status" value="1"/>
</dbReference>
<dbReference type="InterPro" id="IPR050099">
    <property type="entry name" value="SIS_GmhA/DiaA_subfam"/>
</dbReference>
<dbReference type="CDD" id="cd05006">
    <property type="entry name" value="SIS_GmhA"/>
    <property type="match status" value="1"/>
</dbReference>
<evidence type="ECO:0000256" key="3">
    <source>
        <dbReference type="ARBA" id="ARBA00009894"/>
    </source>
</evidence>
<feature type="binding site" evidence="9">
    <location>
        <begin position="50"/>
        <end position="52"/>
    </location>
    <ligand>
        <name>substrate</name>
    </ligand>
</feature>
<dbReference type="SUPFAM" id="SSF53697">
    <property type="entry name" value="SIS domain"/>
    <property type="match status" value="1"/>
</dbReference>
<dbReference type="GO" id="GO:2001061">
    <property type="term" value="P:D-glycero-D-manno-heptose 7-phosphate biosynthetic process"/>
    <property type="evidence" value="ECO:0007669"/>
    <property type="project" value="UniProtKB-UniPathway"/>
</dbReference>
<accession>A0A0T5XAA4</accession>
<protein>
    <recommendedName>
        <fullName evidence="9">Phosphoheptose isomerase</fullName>
        <ecNumber evidence="9">5.3.1.28</ecNumber>
    </recommendedName>
    <alternativeName>
        <fullName evidence="9">Sedoheptulose 7-phosphate isomerase</fullName>
    </alternativeName>
</protein>
<dbReference type="GO" id="GO:0008968">
    <property type="term" value="F:D-sedoheptulose 7-phosphate isomerase activity"/>
    <property type="evidence" value="ECO:0007669"/>
    <property type="project" value="UniProtKB-UniRule"/>
</dbReference>
<dbReference type="PANTHER" id="PTHR30390">
    <property type="entry name" value="SEDOHEPTULOSE 7-PHOSPHATE ISOMERASE / DNAA INITIATOR-ASSOCIATING FACTOR FOR REPLICATION INITIATION"/>
    <property type="match status" value="1"/>
</dbReference>
<keyword evidence="12" id="KW-1185">Reference proteome</keyword>
<comment type="similarity">
    <text evidence="3 9">Belongs to the SIS family. GmhA subfamily.</text>
</comment>
<dbReference type="Proteomes" id="UP000005273">
    <property type="component" value="Unassembled WGS sequence"/>
</dbReference>
<dbReference type="InterPro" id="IPR046348">
    <property type="entry name" value="SIS_dom_sf"/>
</dbReference>
<dbReference type="AlphaFoldDB" id="A0A0T5XAA4"/>
<dbReference type="InterPro" id="IPR035461">
    <property type="entry name" value="GmhA/DiaA"/>
</dbReference>
<dbReference type="GO" id="GO:0097367">
    <property type="term" value="F:carbohydrate derivative binding"/>
    <property type="evidence" value="ECO:0007669"/>
    <property type="project" value="InterPro"/>
</dbReference>
<dbReference type="UniPathway" id="UPA00041">
    <property type="reaction ID" value="UER00436"/>
</dbReference>
<reference evidence="12" key="1">
    <citation type="submission" date="2012-09" db="EMBL/GenBank/DDBJ databases">
        <authorList>
            <person name="Weinstock G."/>
            <person name="Sodergren E."/>
            <person name="Clifton S."/>
            <person name="Fulton L."/>
            <person name="Fulton B."/>
            <person name="Courtney L."/>
            <person name="Fronick C."/>
            <person name="Harrison M."/>
            <person name="Strong C."/>
            <person name="Farmer C."/>
            <person name="Delehaunty K."/>
            <person name="Markovic C."/>
            <person name="Hall O."/>
            <person name="Minx P."/>
            <person name="Tomlinson C."/>
            <person name="Mitreva M."/>
            <person name="Nelson J."/>
            <person name="Hou S."/>
            <person name="Wollam A."/>
            <person name="Pepin K.H."/>
            <person name="Johnson M."/>
            <person name="Bhonagiri V."/>
            <person name="Nash W.E."/>
            <person name="Suruliraj S."/>
            <person name="Warren W."/>
            <person name="Chinwalla A."/>
            <person name="Mardis E.R."/>
            <person name="Wilson R.K."/>
        </authorList>
    </citation>
    <scope>NUCLEOTIDE SEQUENCE [LARGE SCALE GENOMIC DNA]</scope>
    <source>
        <strain evidence="12">OS1</strain>
    </source>
</reference>
<evidence type="ECO:0000256" key="9">
    <source>
        <dbReference type="HAMAP-Rule" id="MF_00067"/>
    </source>
</evidence>
<dbReference type="NCBIfam" id="TIGR00441">
    <property type="entry name" value="gmhA"/>
    <property type="match status" value="1"/>
</dbReference>
<dbReference type="EMBL" id="ACJX03000001">
    <property type="protein sequence ID" value="KRT34629.1"/>
    <property type="molecule type" value="Genomic_DNA"/>
</dbReference>
<dbReference type="GO" id="GO:0005737">
    <property type="term" value="C:cytoplasm"/>
    <property type="evidence" value="ECO:0007669"/>
    <property type="project" value="UniProtKB-SubCell"/>
</dbReference>
<evidence type="ECO:0000259" key="10">
    <source>
        <dbReference type="PROSITE" id="PS51464"/>
    </source>
</evidence>
<proteinExistence type="inferred from homology"/>
<dbReference type="RefSeq" id="WP_009200494.1">
    <property type="nucleotide sequence ID" value="NZ_ACJX03000001.1"/>
</dbReference>
<evidence type="ECO:0000313" key="12">
    <source>
        <dbReference type="Proteomes" id="UP000005273"/>
    </source>
</evidence>
<name>A0A0T5XAA4_9BACT</name>
<feature type="domain" description="SIS" evidence="10">
    <location>
        <begin position="35"/>
        <end position="193"/>
    </location>
</feature>
<feature type="binding site" evidence="9">
    <location>
        <position position="123"/>
    </location>
    <ligand>
        <name>substrate</name>
    </ligand>
</feature>
<feature type="binding site" evidence="9">
    <location>
        <position position="178"/>
    </location>
    <ligand>
        <name>Zn(2+)</name>
        <dbReference type="ChEBI" id="CHEBI:29105"/>
    </ligand>
</feature>
<comment type="miscellaneous">
    <text evidence="9">The reaction produces a racemic mixture of D-glycero-alpha-D-manno-heptose 7-phosphate and D-glycero-beta-D-manno-heptose 7-phosphate.</text>
</comment>
<feature type="binding site" evidence="9">
    <location>
        <position position="170"/>
    </location>
    <ligand>
        <name>Zn(2+)</name>
        <dbReference type="ChEBI" id="CHEBI:29105"/>
    </ligand>
</feature>
<evidence type="ECO:0000256" key="7">
    <source>
        <dbReference type="ARBA" id="ARBA00023235"/>
    </source>
</evidence>
<feature type="binding site" evidence="9">
    <location>
        <position position="63"/>
    </location>
    <ligand>
        <name>substrate</name>
    </ligand>
</feature>
<dbReference type="InterPro" id="IPR001347">
    <property type="entry name" value="SIS_dom"/>
</dbReference>
<sequence length="193" mass="20888">MIKFIEDQINDSIELKKMLLSDDLLGCVKMAAELIILAYKGGGKVLFCGNGGSAADAQHLAAELVGRFKRERKALPAMALHANTSALTAIANDYDYSDVFVRQIEAFGRPGDVLVGLSTSGKSANVLKALDYAKKKGLKTIGFTGRKADTMSSLCDVLLSVPSEDTPRIQEVHMLWGHIICGLVEDGLFNERK</sequence>
<feature type="binding site" evidence="9">
    <location>
        <position position="63"/>
    </location>
    <ligand>
        <name>Zn(2+)</name>
        <dbReference type="ChEBI" id="CHEBI:29105"/>
    </ligand>
</feature>
<comment type="caution">
    <text evidence="11">The sequence shown here is derived from an EMBL/GenBank/DDBJ whole genome shotgun (WGS) entry which is preliminary data.</text>
</comment>
<evidence type="ECO:0000256" key="8">
    <source>
        <dbReference type="ARBA" id="ARBA00023277"/>
    </source>
</evidence>
<keyword evidence="8 9" id="KW-0119">Carbohydrate metabolism</keyword>
<comment type="cofactor">
    <cofactor evidence="9">
        <name>Zn(2+)</name>
        <dbReference type="ChEBI" id="CHEBI:29105"/>
    </cofactor>
    <text evidence="9">Binds 1 zinc ion per subunit.</text>
</comment>
<keyword evidence="4 9" id="KW-0963">Cytoplasm</keyword>
<feature type="binding site" evidence="9">
    <location>
        <begin position="118"/>
        <end position="120"/>
    </location>
    <ligand>
        <name>substrate</name>
    </ligand>
</feature>
<comment type="subcellular location">
    <subcellularLocation>
        <location evidence="2 9">Cytoplasm</location>
    </subcellularLocation>
</comment>
<dbReference type="GO" id="GO:0005975">
    <property type="term" value="P:carbohydrate metabolic process"/>
    <property type="evidence" value="ECO:0007669"/>
    <property type="project" value="UniProtKB-UniRule"/>
</dbReference>
<evidence type="ECO:0000256" key="5">
    <source>
        <dbReference type="ARBA" id="ARBA00022723"/>
    </source>
</evidence>
<dbReference type="PROSITE" id="PS51464">
    <property type="entry name" value="SIS"/>
    <property type="match status" value="1"/>
</dbReference>
<dbReference type="InterPro" id="IPR004515">
    <property type="entry name" value="Phosphoheptose_Isoase"/>
</dbReference>
<feature type="binding site" evidence="9">
    <location>
        <position position="59"/>
    </location>
    <ligand>
        <name>Zn(2+)</name>
        <dbReference type="ChEBI" id="CHEBI:29105"/>
    </ligand>
</feature>
<evidence type="ECO:0000256" key="6">
    <source>
        <dbReference type="ARBA" id="ARBA00022833"/>
    </source>
</evidence>
<evidence type="ECO:0000313" key="11">
    <source>
        <dbReference type="EMBL" id="KRT34629.1"/>
    </source>
</evidence>
<comment type="catalytic activity">
    <reaction evidence="1 9">
        <text>2 D-sedoheptulose 7-phosphate = D-glycero-alpha-D-manno-heptose 7-phosphate + D-glycero-beta-D-manno-heptose 7-phosphate</text>
        <dbReference type="Rhea" id="RHEA:27489"/>
        <dbReference type="ChEBI" id="CHEBI:57483"/>
        <dbReference type="ChEBI" id="CHEBI:60203"/>
        <dbReference type="ChEBI" id="CHEBI:60204"/>
        <dbReference type="EC" id="5.3.1.28"/>
    </reaction>
</comment>
<dbReference type="GO" id="GO:0008270">
    <property type="term" value="F:zinc ion binding"/>
    <property type="evidence" value="ECO:0007669"/>
    <property type="project" value="UniProtKB-UniRule"/>
</dbReference>
<comment type="function">
    <text evidence="9">Catalyzes the isomerization of sedoheptulose 7-phosphate in D-glycero-D-manno-heptose 7-phosphate.</text>
</comment>
<dbReference type="Gene3D" id="3.40.50.10490">
    <property type="entry name" value="Glucose-6-phosphate isomerase like protein, domain 1"/>
    <property type="match status" value="1"/>
</dbReference>
<dbReference type="STRING" id="592015.HMPREF1705_03864"/>